<reference evidence="17" key="1">
    <citation type="submission" date="2018-09" db="EMBL/GenBank/DDBJ databases">
        <title>Common duck and Muscovy duck high density SNP chip.</title>
        <authorList>
            <person name="Vignal A."/>
            <person name="Thebault N."/>
            <person name="Warren W.C."/>
        </authorList>
    </citation>
    <scope>NUCLEOTIDE SEQUENCE [LARGE SCALE GENOMIC DNA]</scope>
</reference>
<keyword evidence="7" id="KW-0130">Cell adhesion</keyword>
<keyword evidence="4" id="KW-0597">Phosphoprotein</keyword>
<evidence type="ECO:0000256" key="14">
    <source>
        <dbReference type="ARBA" id="ARBA00046591"/>
    </source>
</evidence>
<feature type="compositionally biased region" description="Acidic residues" evidence="15">
    <location>
        <begin position="61"/>
        <end position="76"/>
    </location>
</feature>
<comment type="subcellular location">
    <subcellularLocation>
        <location evidence="1">Secreted</location>
    </subcellularLocation>
</comment>
<evidence type="ECO:0000256" key="9">
    <source>
        <dbReference type="ARBA" id="ARBA00023180"/>
    </source>
</evidence>
<evidence type="ECO:0000256" key="12">
    <source>
        <dbReference type="ARBA" id="ARBA00044555"/>
    </source>
</evidence>
<comment type="subunit">
    <text evidence="14">Monomer. Interacts with integrins; the interaction promotes cell adhesion.</text>
</comment>
<evidence type="ECO:0000256" key="13">
    <source>
        <dbReference type="ARBA" id="ARBA00045301"/>
    </source>
</evidence>
<dbReference type="GO" id="GO:0030198">
    <property type="term" value="P:extracellular matrix organization"/>
    <property type="evidence" value="ECO:0007669"/>
    <property type="project" value="TreeGrafter"/>
</dbReference>
<dbReference type="GO" id="GO:0030282">
    <property type="term" value="P:bone mineralization"/>
    <property type="evidence" value="ECO:0007669"/>
    <property type="project" value="TreeGrafter"/>
</dbReference>
<evidence type="ECO:0000256" key="10">
    <source>
        <dbReference type="ARBA" id="ARBA00032072"/>
    </source>
</evidence>
<keyword evidence="6" id="KW-0765">Sulfation</keyword>
<dbReference type="GO" id="GO:0005576">
    <property type="term" value="C:extracellular region"/>
    <property type="evidence" value="ECO:0007669"/>
    <property type="project" value="UniProtKB-SubCell"/>
</dbReference>
<evidence type="ECO:0000256" key="1">
    <source>
        <dbReference type="ARBA" id="ARBA00004613"/>
    </source>
</evidence>
<evidence type="ECO:0000256" key="8">
    <source>
        <dbReference type="ARBA" id="ARBA00022981"/>
    </source>
</evidence>
<feature type="region of interest" description="Disordered" evidence="15">
    <location>
        <begin position="126"/>
        <end position="155"/>
    </location>
</feature>
<proteinExistence type="predicted"/>
<keyword evidence="3" id="KW-0964">Secreted</keyword>
<accession>A0A8C3CR39</accession>
<evidence type="ECO:0000313" key="18">
    <source>
        <dbReference type="Proteomes" id="UP000694556"/>
    </source>
</evidence>
<evidence type="ECO:0000256" key="3">
    <source>
        <dbReference type="ARBA" id="ARBA00022525"/>
    </source>
</evidence>
<protein>
    <recommendedName>
        <fullName evidence="2">Integrin-binding sialoprotein</fullName>
    </recommendedName>
    <alternativeName>
        <fullName evidence="12">Bone sialoprotein 2</fullName>
    </alternativeName>
    <alternativeName>
        <fullName evidence="11">Bone sialoprotein II</fullName>
    </alternativeName>
    <alternativeName>
        <fullName evidence="10">Cell-binding sialoprotein</fullName>
    </alternativeName>
</protein>
<evidence type="ECO:0000256" key="11">
    <source>
        <dbReference type="ARBA" id="ARBA00033169"/>
    </source>
</evidence>
<dbReference type="Ensembl" id="ENSCMMT00000024633.1">
    <property type="protein sequence ID" value="ENSCMMP00000022491.1"/>
    <property type="gene ID" value="ENSCMMG00000014106.1"/>
</dbReference>
<keyword evidence="5" id="KW-0091">Biomineralization</keyword>
<feature type="chain" id="PRO_5034918461" description="Integrin-binding sialoprotein" evidence="16">
    <location>
        <begin position="17"/>
        <end position="185"/>
    </location>
</feature>
<dbReference type="Pfam" id="PF05432">
    <property type="entry name" value="BSP_II"/>
    <property type="match status" value="1"/>
</dbReference>
<sequence length="185" mass="19753">MRTALLLACLLAMASAFSVKSWLRRVGADDSEENAVFKNRRRYYLYRYAYLPQQRYQGSDSSEEEGDGSEEEEEGEGGVSTGHRGRRKKTQIFEGLTPTHCWIWGVGGRKMHLTLCPLLSPQVPSHPGTQVAGEGVAPGDGGLGGDAASPKKVSSGGRGISVWPAKLGPPKCTADAGLFLCAAGL</sequence>
<dbReference type="PANTHER" id="PTHR10345:SF0">
    <property type="entry name" value="BONE SIALOPROTEIN 2"/>
    <property type="match status" value="1"/>
</dbReference>
<evidence type="ECO:0000256" key="2">
    <source>
        <dbReference type="ARBA" id="ARBA00018075"/>
    </source>
</evidence>
<feature type="signal peptide" evidence="16">
    <location>
        <begin position="1"/>
        <end position="16"/>
    </location>
</feature>
<dbReference type="InterPro" id="IPR008412">
    <property type="entry name" value="IBSP"/>
</dbReference>
<dbReference type="PANTHER" id="PTHR10345">
    <property type="entry name" value="BONE SIALOPROTEIN 2"/>
    <property type="match status" value="1"/>
</dbReference>
<organism evidence="17 18">
    <name type="scientific">Cairina moschata</name>
    <name type="common">Muscovy duck</name>
    <dbReference type="NCBI Taxonomy" id="8855"/>
    <lineage>
        <taxon>Eukaryota</taxon>
        <taxon>Metazoa</taxon>
        <taxon>Chordata</taxon>
        <taxon>Craniata</taxon>
        <taxon>Vertebrata</taxon>
        <taxon>Euteleostomi</taxon>
        <taxon>Archelosauria</taxon>
        <taxon>Archosauria</taxon>
        <taxon>Dinosauria</taxon>
        <taxon>Saurischia</taxon>
        <taxon>Theropoda</taxon>
        <taxon>Coelurosauria</taxon>
        <taxon>Aves</taxon>
        <taxon>Neognathae</taxon>
        <taxon>Galloanserae</taxon>
        <taxon>Anseriformes</taxon>
        <taxon>Anatidae</taxon>
        <taxon>Anatinae</taxon>
        <taxon>Cairina</taxon>
    </lineage>
</organism>
<keyword evidence="9" id="KW-0325">Glycoprotein</keyword>
<evidence type="ECO:0000256" key="7">
    <source>
        <dbReference type="ARBA" id="ARBA00022889"/>
    </source>
</evidence>
<feature type="region of interest" description="Disordered" evidence="15">
    <location>
        <begin position="56"/>
        <end position="86"/>
    </location>
</feature>
<dbReference type="AlphaFoldDB" id="A0A8C3CR39"/>
<keyword evidence="8" id="KW-0730">Sialic acid</keyword>
<keyword evidence="18" id="KW-1185">Reference proteome</keyword>
<keyword evidence="16" id="KW-0732">Signal</keyword>
<evidence type="ECO:0000256" key="5">
    <source>
        <dbReference type="ARBA" id="ARBA00022591"/>
    </source>
</evidence>
<name>A0A8C3CR39_CAIMO</name>
<evidence type="ECO:0000256" key="15">
    <source>
        <dbReference type="SAM" id="MobiDB-lite"/>
    </source>
</evidence>
<evidence type="ECO:0000313" key="17">
    <source>
        <dbReference type="Ensembl" id="ENSCMMP00000022491.1"/>
    </source>
</evidence>
<comment type="function">
    <text evidence="13">Binds tightly to hydroxyapatite. Appears to form an integral part of the mineralized matrix. Probably important to cell-matrix interaction. Promotes adhesion and migration of various cells via the alpha-V/beta-3 integrin receptor (ITGAV:ITGB3).</text>
</comment>
<evidence type="ECO:0000256" key="6">
    <source>
        <dbReference type="ARBA" id="ARBA00022641"/>
    </source>
</evidence>
<evidence type="ECO:0000256" key="4">
    <source>
        <dbReference type="ARBA" id="ARBA00022553"/>
    </source>
</evidence>
<feature type="compositionally biased region" description="Gly residues" evidence="15">
    <location>
        <begin position="136"/>
        <end position="145"/>
    </location>
</feature>
<evidence type="ECO:0000256" key="16">
    <source>
        <dbReference type="SAM" id="SignalP"/>
    </source>
</evidence>
<dbReference type="GO" id="GO:0007155">
    <property type="term" value="P:cell adhesion"/>
    <property type="evidence" value="ECO:0007669"/>
    <property type="project" value="UniProtKB-KW"/>
</dbReference>
<reference evidence="17" key="2">
    <citation type="submission" date="2025-08" db="UniProtKB">
        <authorList>
            <consortium name="Ensembl"/>
        </authorList>
    </citation>
    <scope>IDENTIFICATION</scope>
</reference>
<dbReference type="Proteomes" id="UP000694556">
    <property type="component" value="Chromosome 4"/>
</dbReference>
<reference evidence="17" key="3">
    <citation type="submission" date="2025-09" db="UniProtKB">
        <authorList>
            <consortium name="Ensembl"/>
        </authorList>
    </citation>
    <scope>IDENTIFICATION</scope>
</reference>